<dbReference type="Proteomes" id="UP000617340">
    <property type="component" value="Unassembled WGS sequence"/>
</dbReference>
<reference evidence="1" key="1">
    <citation type="journal article" date="2020" name="G3 (Bethesda)">
        <title>High-Quality Assemblies for Three Invasive Social Wasps from the &lt;i&gt;Vespula&lt;/i&gt; Genus.</title>
        <authorList>
            <person name="Harrop T.W.R."/>
            <person name="Guhlin J."/>
            <person name="McLaughlin G.M."/>
            <person name="Permina E."/>
            <person name="Stockwell P."/>
            <person name="Gilligan J."/>
            <person name="Le Lec M.F."/>
            <person name="Gruber M.A.M."/>
            <person name="Quinn O."/>
            <person name="Lovegrove M."/>
            <person name="Duncan E.J."/>
            <person name="Remnant E.J."/>
            <person name="Van Eeckhoven J."/>
            <person name="Graham B."/>
            <person name="Knapp R.A."/>
            <person name="Langford K.W."/>
            <person name="Kronenberg Z."/>
            <person name="Press M.O."/>
            <person name="Eacker S.M."/>
            <person name="Wilson-Rankin E.E."/>
            <person name="Purcell J."/>
            <person name="Lester P.J."/>
            <person name="Dearden P.K."/>
        </authorList>
    </citation>
    <scope>NUCLEOTIDE SEQUENCE</scope>
    <source>
        <strain evidence="1">Linc-1</strain>
    </source>
</reference>
<accession>A0A834NUY8</accession>
<name>A0A834NUY8_VESGE</name>
<evidence type="ECO:0000313" key="2">
    <source>
        <dbReference type="Proteomes" id="UP000617340"/>
    </source>
</evidence>
<proteinExistence type="predicted"/>
<organism evidence="1 2">
    <name type="scientific">Vespula germanica</name>
    <name type="common">German yellow jacket</name>
    <name type="synonym">Paravespula germanica</name>
    <dbReference type="NCBI Taxonomy" id="30212"/>
    <lineage>
        <taxon>Eukaryota</taxon>
        <taxon>Metazoa</taxon>
        <taxon>Ecdysozoa</taxon>
        <taxon>Arthropoda</taxon>
        <taxon>Hexapoda</taxon>
        <taxon>Insecta</taxon>
        <taxon>Pterygota</taxon>
        <taxon>Neoptera</taxon>
        <taxon>Endopterygota</taxon>
        <taxon>Hymenoptera</taxon>
        <taxon>Apocrita</taxon>
        <taxon>Aculeata</taxon>
        <taxon>Vespoidea</taxon>
        <taxon>Vespidae</taxon>
        <taxon>Vespinae</taxon>
        <taxon>Vespula</taxon>
    </lineage>
</organism>
<sequence length="67" mass="7887">MSSTLFLDMRREIMKDRSRTWSLGQRRANIPGQTRVKAFSDIKHRLNVNCEVDEIEFRLGKCDTTMP</sequence>
<keyword evidence="2" id="KW-1185">Reference proteome</keyword>
<gene>
    <name evidence="1" type="ORF">HZH68_001134</name>
</gene>
<evidence type="ECO:0000313" key="1">
    <source>
        <dbReference type="EMBL" id="KAF7418481.1"/>
    </source>
</evidence>
<protein>
    <submittedName>
        <fullName evidence="1">Uncharacterized protein</fullName>
    </submittedName>
</protein>
<dbReference type="AlphaFoldDB" id="A0A834NUY8"/>
<comment type="caution">
    <text evidence="1">The sequence shown here is derived from an EMBL/GenBank/DDBJ whole genome shotgun (WGS) entry which is preliminary data.</text>
</comment>
<dbReference type="EMBL" id="JACSDZ010000001">
    <property type="protein sequence ID" value="KAF7418481.1"/>
    <property type="molecule type" value="Genomic_DNA"/>
</dbReference>